<evidence type="ECO:0000256" key="1">
    <source>
        <dbReference type="SAM" id="MobiDB-lite"/>
    </source>
</evidence>
<dbReference type="Proteomes" id="UP000612055">
    <property type="component" value="Unassembled WGS sequence"/>
</dbReference>
<dbReference type="AlphaFoldDB" id="A0A835YAB8"/>
<evidence type="ECO:0000313" key="3">
    <source>
        <dbReference type="Proteomes" id="UP000612055"/>
    </source>
</evidence>
<feature type="region of interest" description="Disordered" evidence="1">
    <location>
        <begin position="165"/>
        <end position="185"/>
    </location>
</feature>
<dbReference type="EMBL" id="JAEHOE010000034">
    <property type="protein sequence ID" value="KAG2493879.1"/>
    <property type="molecule type" value="Genomic_DNA"/>
</dbReference>
<keyword evidence="3" id="KW-1185">Reference proteome</keyword>
<name>A0A835YAB8_9CHLO</name>
<accession>A0A835YAB8</accession>
<reference evidence="2" key="1">
    <citation type="journal article" date="2020" name="bioRxiv">
        <title>Comparative genomics of Chlamydomonas.</title>
        <authorList>
            <person name="Craig R.J."/>
            <person name="Hasan A.R."/>
            <person name="Ness R.W."/>
            <person name="Keightley P.D."/>
        </authorList>
    </citation>
    <scope>NUCLEOTIDE SEQUENCE</scope>
    <source>
        <strain evidence="2">CCAP 11/70</strain>
    </source>
</reference>
<organism evidence="2 3">
    <name type="scientific">Edaphochlamys debaryana</name>
    <dbReference type="NCBI Taxonomy" id="47281"/>
    <lineage>
        <taxon>Eukaryota</taxon>
        <taxon>Viridiplantae</taxon>
        <taxon>Chlorophyta</taxon>
        <taxon>core chlorophytes</taxon>
        <taxon>Chlorophyceae</taxon>
        <taxon>CS clade</taxon>
        <taxon>Chlamydomonadales</taxon>
        <taxon>Chlamydomonadales incertae sedis</taxon>
        <taxon>Edaphochlamys</taxon>
    </lineage>
</organism>
<proteinExistence type="predicted"/>
<gene>
    <name evidence="2" type="ORF">HYH03_007816</name>
</gene>
<evidence type="ECO:0000313" key="2">
    <source>
        <dbReference type="EMBL" id="KAG2493879.1"/>
    </source>
</evidence>
<comment type="caution">
    <text evidence="2">The sequence shown here is derived from an EMBL/GenBank/DDBJ whole genome shotgun (WGS) entry which is preliminary data.</text>
</comment>
<feature type="region of interest" description="Disordered" evidence="1">
    <location>
        <begin position="17"/>
        <end position="45"/>
    </location>
</feature>
<protein>
    <submittedName>
        <fullName evidence="2">Uncharacterized protein</fullName>
    </submittedName>
</protein>
<feature type="compositionally biased region" description="Basic and acidic residues" evidence="1">
    <location>
        <begin position="175"/>
        <end position="185"/>
    </location>
</feature>
<sequence>MAAATELLLPFANAPPAAAAGPSAAPAGPAAAATPAAAAGPSAVPRAPPAAAAGPAAAAASAGPAQPSPPCLRLLVQGSDALELSTILAIGIFDQALGLKSDLRRELSWALDESLLMEHAGRLLLTLLRVAGSGAVPALAPVLRTKTVWNCMAYKSLVNAFEQASGDGLPEAEPGESRPDPDPETAERLQSAVLGPCAMHAAMAVGVAVAAAEDGGAAWGLPPQLTAFPWASPVNGGGDGDGEGWRVGSGLRGSAIKAMLDACHQQLEASCAPSGAAPSPDWLGARTAAQVLLRAGSLGVRWAREFKERHERDKAIAEASLQALDVLQGLLAEQLQGGPRPWMAAAARDAWRLATGIVDHVSYVSIMPELMALGASIRRLMDGCFAVEPTDAEPSPLAVPVVG</sequence>